<dbReference type="EnsemblPlants" id="AVESA.00010b.r2.7CG0699600.1">
    <property type="protein sequence ID" value="AVESA.00010b.r2.7CG0699600.1.CDS.1"/>
    <property type="gene ID" value="AVESA.00010b.r2.7CG0699600"/>
</dbReference>
<protein>
    <submittedName>
        <fullName evidence="1">Uncharacterized protein</fullName>
    </submittedName>
</protein>
<reference evidence="1" key="2">
    <citation type="submission" date="2025-09" db="UniProtKB">
        <authorList>
            <consortium name="EnsemblPlants"/>
        </authorList>
    </citation>
    <scope>IDENTIFICATION</scope>
</reference>
<organism evidence="1 2">
    <name type="scientific">Avena sativa</name>
    <name type="common">Oat</name>
    <dbReference type="NCBI Taxonomy" id="4498"/>
    <lineage>
        <taxon>Eukaryota</taxon>
        <taxon>Viridiplantae</taxon>
        <taxon>Streptophyta</taxon>
        <taxon>Embryophyta</taxon>
        <taxon>Tracheophyta</taxon>
        <taxon>Spermatophyta</taxon>
        <taxon>Magnoliopsida</taxon>
        <taxon>Liliopsida</taxon>
        <taxon>Poales</taxon>
        <taxon>Poaceae</taxon>
        <taxon>BOP clade</taxon>
        <taxon>Pooideae</taxon>
        <taxon>Poodae</taxon>
        <taxon>Poeae</taxon>
        <taxon>Poeae Chloroplast Group 1 (Aveneae type)</taxon>
        <taxon>Aveninae</taxon>
        <taxon>Avena</taxon>
    </lineage>
</organism>
<dbReference type="Proteomes" id="UP001732700">
    <property type="component" value="Chromosome 7C"/>
</dbReference>
<evidence type="ECO:0000313" key="2">
    <source>
        <dbReference type="Proteomes" id="UP001732700"/>
    </source>
</evidence>
<proteinExistence type="predicted"/>
<reference evidence="1" key="1">
    <citation type="submission" date="2021-05" db="EMBL/GenBank/DDBJ databases">
        <authorList>
            <person name="Scholz U."/>
            <person name="Mascher M."/>
            <person name="Fiebig A."/>
        </authorList>
    </citation>
    <scope>NUCLEOTIDE SEQUENCE [LARGE SCALE GENOMIC DNA]</scope>
</reference>
<accession>A0ACD6A4Z0</accession>
<sequence>MSSSTSTSSSSSRNRQSSRARALAQTTLDAELNAEYEVSGDAFDYSKLVEAQRTAPPGQVIAYLQHIQNGKMIQPFGCLLVLDDKSFNVIAFSENAPEILTTVSDAVPSVDDSPGLGIGTNVLSLFTDQGATALHKALGFLDVSLLNSILVQCKTSGKPFYAIVHRATGCLVVDFESVKPTEFPTTVAGALQSYKLAAKAISKIQSLPGGSIEVLCNTVVKEIFDLTGYDRVMAYKFHEDDHGEVLAEITKPGIEPYLGLHYPATDVPQAARFLFMNDKVRMICDCRAKSIKVIADEALPIDEYMENMNSIASLVMAVVVNENEEGDDVETEQLAQQQQQQQKKKKNKKKLWGLLVCHHESPRYVPFPLRYACEFLAQVFSIHVSKEFELEKQLSERAY</sequence>
<evidence type="ECO:0000313" key="1">
    <source>
        <dbReference type="EnsemblPlants" id="AVESA.00010b.r2.7CG0699600.1.CDS.1"/>
    </source>
</evidence>
<name>A0ACD6A4Z0_AVESA</name>
<keyword evidence="2" id="KW-1185">Reference proteome</keyword>